<comment type="caution">
    <text evidence="1">The sequence shown here is derived from an EMBL/GenBank/DDBJ whole genome shotgun (WGS) entry which is preliminary data.</text>
</comment>
<dbReference type="GeneID" id="77845990"/>
<accession>A0A0C2H7Z2</accession>
<sequence length="108" mass="12371">MNISEFPHEISIITRVVTKSETYPFKETITDTVVPVRGFMDTPSTSERLTYHNMDKQLTRALYVPYSVQPKRTDIIMHDGKEYEIIGDIEDQGGQGEVNRIPLKEVSP</sequence>
<dbReference type="InterPro" id="IPR038666">
    <property type="entry name" value="SSP1_head-tail_sf"/>
</dbReference>
<keyword evidence="4" id="KW-1185">Reference proteome</keyword>
<proteinExistence type="predicted"/>
<dbReference type="Gene3D" id="2.40.10.270">
    <property type="entry name" value="Bacteriophage SPP1 head-tail adaptor protein"/>
    <property type="match status" value="1"/>
</dbReference>
<evidence type="ECO:0000313" key="3">
    <source>
        <dbReference type="Proteomes" id="UP000031546"/>
    </source>
</evidence>
<name>A0A0C2H7Z2_9STAP</name>
<evidence type="ECO:0000313" key="1">
    <source>
        <dbReference type="EMBL" id="KIH69940.1"/>
    </source>
</evidence>
<reference evidence="2" key="3">
    <citation type="submission" date="2020-04" db="EMBL/GenBank/DDBJ databases">
        <authorList>
            <person name="Tanveer F."/>
            <person name="Xie Y."/>
            <person name="Shinwari Z.K."/>
        </authorList>
    </citation>
    <scope>NUCLEOTIDE SEQUENCE</scope>
    <source>
        <strain evidence="2">MOSEL-ME25</strain>
    </source>
</reference>
<dbReference type="AlphaFoldDB" id="A0A0C2H7Z2"/>
<dbReference type="OrthoDB" id="2736471at2"/>
<dbReference type="STRING" id="45670.SN16_10530"/>
<reference evidence="1 3" key="1">
    <citation type="submission" date="2015-01" db="EMBL/GenBank/DDBJ databases">
        <title>Genome sequences of high lactate-tolerant strain Salinicoccus roseus W12 with industrial interest.</title>
        <authorList>
            <person name="Wang H."/>
            <person name="Yu B."/>
        </authorList>
    </citation>
    <scope>NUCLEOTIDE SEQUENCE [LARGE SCALE GENOMIC DNA]</scope>
    <source>
        <strain evidence="1 3">W12</strain>
    </source>
</reference>
<reference evidence="4" key="2">
    <citation type="submission" date="2020-04" db="EMBL/GenBank/DDBJ databases">
        <title>Genome analysis and biological profiling of marine Cellulosimicrobium funkei MOSEL-ME6.</title>
        <authorList>
            <person name="Tanveer F."/>
            <person name="Xie Y."/>
            <person name="Shinwari Z.K."/>
        </authorList>
    </citation>
    <scope>NUCLEOTIDE SEQUENCE [LARGE SCALE GENOMIC DNA]</scope>
    <source>
        <strain evidence="4">MOSEL-ME25</strain>
    </source>
</reference>
<dbReference type="Proteomes" id="UP000527860">
    <property type="component" value="Unassembled WGS sequence"/>
</dbReference>
<evidence type="ECO:0000313" key="4">
    <source>
        <dbReference type="Proteomes" id="UP000527860"/>
    </source>
</evidence>
<organism evidence="1 3">
    <name type="scientific">Salinicoccus roseus</name>
    <dbReference type="NCBI Taxonomy" id="45670"/>
    <lineage>
        <taxon>Bacteria</taxon>
        <taxon>Bacillati</taxon>
        <taxon>Bacillota</taxon>
        <taxon>Bacilli</taxon>
        <taxon>Bacillales</taxon>
        <taxon>Staphylococcaceae</taxon>
        <taxon>Salinicoccus</taxon>
    </lineage>
</organism>
<dbReference type="EMBL" id="JXII01000009">
    <property type="protein sequence ID" value="KIH69940.1"/>
    <property type="molecule type" value="Genomic_DNA"/>
</dbReference>
<evidence type="ECO:0000313" key="2">
    <source>
        <dbReference type="EMBL" id="MDB0581236.1"/>
    </source>
</evidence>
<protein>
    <submittedName>
        <fullName evidence="2">Head-tail adaptor protein</fullName>
    </submittedName>
</protein>
<gene>
    <name evidence="2" type="ORF">F7P68_0011955</name>
    <name evidence="1" type="ORF">SN16_10530</name>
</gene>
<reference evidence="2 4" key="4">
    <citation type="submission" date="2022-12" db="EMBL/GenBank/DDBJ databases">
        <title>Genome analysis and biological profiling of marine Salinicoccus roseus MOSEL-ME25.</title>
        <authorList>
            <person name="Mirza F.T."/>
            <person name="Xie Y."/>
            <person name="Shinwari Z.K."/>
        </authorList>
    </citation>
    <scope>NUCLEOTIDE SEQUENCE [LARGE SCALE GENOMIC DNA]</scope>
    <source>
        <strain evidence="2 4">MOSEL-ME25</strain>
    </source>
</reference>
<dbReference type="Proteomes" id="UP000031546">
    <property type="component" value="Unassembled WGS sequence"/>
</dbReference>
<dbReference type="RefSeq" id="WP_040106581.1">
    <property type="nucleotide sequence ID" value="NZ_JABEVU030000001.1"/>
</dbReference>
<dbReference type="EMBL" id="JABEVU030000001">
    <property type="protein sequence ID" value="MDB0581236.1"/>
    <property type="molecule type" value="Genomic_DNA"/>
</dbReference>